<reference evidence="2 3" key="1">
    <citation type="journal article" date="2024" name="IMA Fungus">
        <title>Apiospora arundinis, a panoply of carbohydrate-active enzymes and secondary metabolites.</title>
        <authorList>
            <person name="Sorensen T."/>
            <person name="Petersen C."/>
            <person name="Muurmann A.T."/>
            <person name="Christiansen J.V."/>
            <person name="Brundto M.L."/>
            <person name="Overgaard C.K."/>
            <person name="Boysen A.T."/>
            <person name="Wollenberg R.D."/>
            <person name="Larsen T.O."/>
            <person name="Sorensen J.L."/>
            <person name="Nielsen K.L."/>
            <person name="Sondergaard T.E."/>
        </authorList>
    </citation>
    <scope>NUCLEOTIDE SEQUENCE [LARGE SCALE GENOMIC DNA]</scope>
    <source>
        <strain evidence="2 3">AAU 773</strain>
    </source>
</reference>
<feature type="region of interest" description="Disordered" evidence="1">
    <location>
        <begin position="1"/>
        <end position="86"/>
    </location>
</feature>
<protein>
    <submittedName>
        <fullName evidence="2">Uncharacterized protein</fullName>
    </submittedName>
</protein>
<accession>A0ABR2I0F0</accession>
<evidence type="ECO:0000256" key="1">
    <source>
        <dbReference type="SAM" id="MobiDB-lite"/>
    </source>
</evidence>
<feature type="region of interest" description="Disordered" evidence="1">
    <location>
        <begin position="104"/>
        <end position="131"/>
    </location>
</feature>
<evidence type="ECO:0000313" key="3">
    <source>
        <dbReference type="Proteomes" id="UP001390339"/>
    </source>
</evidence>
<comment type="caution">
    <text evidence="2">The sequence shown here is derived from an EMBL/GenBank/DDBJ whole genome shotgun (WGS) entry which is preliminary data.</text>
</comment>
<name>A0ABR2I0F0_9PEZI</name>
<sequence>MPPIPESPASLAPPQATSNSPTEDYIPIIHKRVPTKIQTQGLAPPEPTNGGPARDPDDDGFTPITPAPGAGVSPKSPRRWFPTSPRDALGIPVSKYFLGRKLSKNGHAEDMEPLSPREAPSSYPPVPAVAPREKKTKTVWGWWDLGLLERGLSLRRK</sequence>
<proteinExistence type="predicted"/>
<dbReference type="EMBL" id="JAPCWZ010000007">
    <property type="protein sequence ID" value="KAK8855814.1"/>
    <property type="molecule type" value="Genomic_DNA"/>
</dbReference>
<dbReference type="Proteomes" id="UP001390339">
    <property type="component" value="Unassembled WGS sequence"/>
</dbReference>
<keyword evidence="3" id="KW-1185">Reference proteome</keyword>
<evidence type="ECO:0000313" key="2">
    <source>
        <dbReference type="EMBL" id="KAK8855814.1"/>
    </source>
</evidence>
<organism evidence="2 3">
    <name type="scientific">Apiospora arundinis</name>
    <dbReference type="NCBI Taxonomy" id="335852"/>
    <lineage>
        <taxon>Eukaryota</taxon>
        <taxon>Fungi</taxon>
        <taxon>Dikarya</taxon>
        <taxon>Ascomycota</taxon>
        <taxon>Pezizomycotina</taxon>
        <taxon>Sordariomycetes</taxon>
        <taxon>Xylariomycetidae</taxon>
        <taxon>Amphisphaeriales</taxon>
        <taxon>Apiosporaceae</taxon>
        <taxon>Apiospora</taxon>
    </lineage>
</organism>
<gene>
    <name evidence="2" type="ORF">PGQ11_011726</name>
</gene>